<dbReference type="EMBL" id="JF937102">
    <property type="protein sequence ID" value="AEK09706.1"/>
    <property type="molecule type" value="Genomic_DNA"/>
</dbReference>
<name>G1D4K6_9CAUD</name>
<feature type="region of interest" description="Disordered" evidence="1">
    <location>
        <begin position="1"/>
        <end position="20"/>
    </location>
</feature>
<dbReference type="RefSeq" id="YP_009637232.1">
    <property type="nucleotide sequence ID" value="NC_042323.1"/>
</dbReference>
<reference evidence="5 6" key="1">
    <citation type="journal article" date="2012" name="J. Virol.">
        <title>Complete Genome Sequences of 138 Mycobacteriophages.</title>
        <authorList>
            <consortium name="the Science Education Alliance Phage Hunters Advancing Genomics and Evolutionary Science Program"/>
            <consortium name="the KwaZulu-Natal Research Institute for Tuberculosis and HIV Mycobacterial Genetics Course Students"/>
            <consortium name="the Phage Hunters Integrating Research and Education Program"/>
            <person name="Hatfull G.F."/>
        </authorList>
    </citation>
    <scope>NUCLEOTIDE SEQUENCE [LARGE SCALE GENOMIC DNA]</scope>
    <source>
        <strain evidence="5">Mozy</strain>
    </source>
</reference>
<dbReference type="Pfam" id="PF13392">
    <property type="entry name" value="HNH_3"/>
    <property type="match status" value="1"/>
</dbReference>
<evidence type="ECO:0000259" key="4">
    <source>
        <dbReference type="Pfam" id="PF23889"/>
    </source>
</evidence>
<dbReference type="Pfam" id="PF07463">
    <property type="entry name" value="NUMOD4"/>
    <property type="match status" value="1"/>
</dbReference>
<dbReference type="InterPro" id="IPR055665">
    <property type="entry name" value="DUF7241"/>
</dbReference>
<feature type="domain" description="DUF7241" evidence="4">
    <location>
        <begin position="1"/>
        <end position="28"/>
    </location>
</feature>
<dbReference type="GO" id="GO:0016788">
    <property type="term" value="F:hydrolase activity, acting on ester bonds"/>
    <property type="evidence" value="ECO:0007669"/>
    <property type="project" value="InterPro"/>
</dbReference>
<evidence type="ECO:0000313" key="6">
    <source>
        <dbReference type="Proteomes" id="UP000005425"/>
    </source>
</evidence>
<dbReference type="InterPro" id="IPR010902">
    <property type="entry name" value="NUMOD4"/>
</dbReference>
<dbReference type="OrthoDB" id="21336at10239"/>
<proteinExistence type="predicted"/>
<protein>
    <submittedName>
        <fullName evidence="5">DnaQ</fullName>
    </submittedName>
</protein>
<evidence type="ECO:0000313" key="5">
    <source>
        <dbReference type="EMBL" id="AEK09706.1"/>
    </source>
</evidence>
<dbReference type="Proteomes" id="UP000005425">
    <property type="component" value="Segment"/>
</dbReference>
<evidence type="ECO:0000256" key="1">
    <source>
        <dbReference type="SAM" id="MobiDB-lite"/>
    </source>
</evidence>
<evidence type="ECO:0000259" key="3">
    <source>
        <dbReference type="Pfam" id="PF13392"/>
    </source>
</evidence>
<dbReference type="Pfam" id="PF23889">
    <property type="entry name" value="DUF7241"/>
    <property type="match status" value="1"/>
</dbReference>
<sequence length="249" mass="28933">MSDAETARRNGWTVGTRLAGDEERGETTWIPIPIAPGYEISSDGSRVRSVDRWVQTAIGRQFWRGKDLKIQPSFNGRYLQVNVRLEGESIRKPVSVHRLACIAFHGPPPSPDHLVRHLNDVGTDNRPDNLRWGTKSENAYDSIRLGTHFLSKQKQCKRGHPLIRMKSSDHRWCPQCHREGYHRRAQARRALQPPKPPITHCPQGHEYTPENTYTYTHSYKEGRTKTARTCKTCHREREKERRARKRQSR</sequence>
<organism evidence="5 6">
    <name type="scientific">Mycobacterium phage Mozy</name>
    <dbReference type="NCBI Taxonomy" id="2922213"/>
    <lineage>
        <taxon>Viruses</taxon>
        <taxon>Duplodnaviria</taxon>
        <taxon>Heunggongvirae</taxon>
        <taxon>Uroviricota</taxon>
        <taxon>Caudoviricetes</taxon>
        <taxon>Gracegardnervirinae</taxon>
        <taxon>Cheoctovirus</taxon>
        <taxon>Cheoctovirus mozy</taxon>
        <taxon>Mycobacterium virus Mozy</taxon>
    </lineage>
</organism>
<gene>
    <name evidence="5" type="primary">92</name>
    <name evidence="5" type="ORF">PBI_MOZY_92</name>
</gene>
<dbReference type="Gene3D" id="3.90.75.20">
    <property type="match status" value="1"/>
</dbReference>
<keyword evidence="6" id="KW-1185">Reference proteome</keyword>
<dbReference type="GeneID" id="40233980"/>
<dbReference type="SUPFAM" id="SSF54060">
    <property type="entry name" value="His-Me finger endonucleases"/>
    <property type="match status" value="1"/>
</dbReference>
<feature type="domain" description="NUMOD4" evidence="2">
    <location>
        <begin position="29"/>
        <end position="84"/>
    </location>
</feature>
<dbReference type="InterPro" id="IPR044925">
    <property type="entry name" value="His-Me_finger_sf"/>
</dbReference>
<accession>G1D4K6</accession>
<dbReference type="InterPro" id="IPR003615">
    <property type="entry name" value="HNH_nuc"/>
</dbReference>
<feature type="domain" description="HNH nuclease" evidence="3">
    <location>
        <begin position="96"/>
        <end position="140"/>
    </location>
</feature>
<evidence type="ECO:0000259" key="2">
    <source>
        <dbReference type="Pfam" id="PF07463"/>
    </source>
</evidence>